<evidence type="ECO:0000256" key="3">
    <source>
        <dbReference type="ARBA" id="ARBA00023082"/>
    </source>
</evidence>
<evidence type="ECO:0000256" key="5">
    <source>
        <dbReference type="SAM" id="MobiDB-lite"/>
    </source>
</evidence>
<dbReference type="InterPro" id="IPR013324">
    <property type="entry name" value="RNA_pol_sigma_r3/r4-like"/>
</dbReference>
<dbReference type="EMBL" id="QVIG01000001">
    <property type="protein sequence ID" value="RGD56635.1"/>
    <property type="molecule type" value="Genomic_DNA"/>
</dbReference>
<keyword evidence="8" id="KW-1185">Reference proteome</keyword>
<evidence type="ECO:0000313" key="7">
    <source>
        <dbReference type="EMBL" id="RGD56635.1"/>
    </source>
</evidence>
<evidence type="ECO:0000256" key="1">
    <source>
        <dbReference type="ARBA" id="ARBA00010641"/>
    </source>
</evidence>
<feature type="compositionally biased region" description="Low complexity" evidence="5">
    <location>
        <begin position="30"/>
        <end position="40"/>
    </location>
</feature>
<comment type="caution">
    <text evidence="7">The sequence shown here is derived from an EMBL/GenBank/DDBJ whole genome shotgun (WGS) entry which is preliminary data.</text>
</comment>
<dbReference type="SUPFAM" id="SSF88659">
    <property type="entry name" value="Sigma3 and sigma4 domains of RNA polymerase sigma factors"/>
    <property type="match status" value="1"/>
</dbReference>
<keyword evidence="2" id="KW-0805">Transcription regulation</keyword>
<accession>A0A372ZMY6</accession>
<evidence type="ECO:0000313" key="8">
    <source>
        <dbReference type="Proteomes" id="UP000263377"/>
    </source>
</evidence>
<reference evidence="7 8" key="1">
    <citation type="submission" date="2018-08" db="EMBL/GenBank/DDBJ databases">
        <title>Diversity &amp; Physiological Properties of Lignin-Decomposing Actinobacteria from Soil.</title>
        <authorList>
            <person name="Roh S.G."/>
            <person name="Kim S.B."/>
        </authorList>
    </citation>
    <scope>NUCLEOTIDE SEQUENCE [LARGE SCALE GENOMIC DNA]</scope>
    <source>
        <strain evidence="7 8">MMS17-GH009</strain>
    </source>
</reference>
<protein>
    <recommendedName>
        <fullName evidence="6">RNA polymerase sigma factor 70 region 4 type 2 domain-containing protein</fullName>
    </recommendedName>
</protein>
<dbReference type="InterPro" id="IPR013249">
    <property type="entry name" value="RNA_pol_sigma70_r4_t2"/>
</dbReference>
<name>A0A372ZMY6_9ACTN</name>
<dbReference type="GO" id="GO:0003677">
    <property type="term" value="F:DNA binding"/>
    <property type="evidence" value="ECO:0007669"/>
    <property type="project" value="InterPro"/>
</dbReference>
<gene>
    <name evidence="7" type="ORF">DR950_01450</name>
</gene>
<feature type="compositionally biased region" description="Low complexity" evidence="5">
    <location>
        <begin position="1"/>
        <end position="19"/>
    </location>
</feature>
<dbReference type="GO" id="GO:0006352">
    <property type="term" value="P:DNA-templated transcription initiation"/>
    <property type="evidence" value="ECO:0007669"/>
    <property type="project" value="InterPro"/>
</dbReference>
<dbReference type="Proteomes" id="UP000263377">
    <property type="component" value="Unassembled WGS sequence"/>
</dbReference>
<evidence type="ECO:0000256" key="2">
    <source>
        <dbReference type="ARBA" id="ARBA00023015"/>
    </source>
</evidence>
<dbReference type="AlphaFoldDB" id="A0A372ZMY6"/>
<keyword evidence="4" id="KW-0804">Transcription</keyword>
<dbReference type="InterPro" id="IPR036388">
    <property type="entry name" value="WH-like_DNA-bd_sf"/>
</dbReference>
<dbReference type="GO" id="GO:0016987">
    <property type="term" value="F:sigma factor activity"/>
    <property type="evidence" value="ECO:0007669"/>
    <property type="project" value="UniProtKB-KW"/>
</dbReference>
<dbReference type="Pfam" id="PF08281">
    <property type="entry name" value="Sigma70_r4_2"/>
    <property type="match status" value="1"/>
</dbReference>
<organism evidence="7 8">
    <name type="scientific">Kitasatospora xanthocidica</name>
    <dbReference type="NCBI Taxonomy" id="83382"/>
    <lineage>
        <taxon>Bacteria</taxon>
        <taxon>Bacillati</taxon>
        <taxon>Actinomycetota</taxon>
        <taxon>Actinomycetes</taxon>
        <taxon>Kitasatosporales</taxon>
        <taxon>Streptomycetaceae</taxon>
        <taxon>Kitasatospora</taxon>
    </lineage>
</organism>
<comment type="similarity">
    <text evidence="1">Belongs to the sigma-70 factor family. ECF subfamily.</text>
</comment>
<sequence>MAPATPARRAAEAPTTTRRCSCDPVRGRDAPPASRPRAPATHGRAPARVPVAGRHPPAGRRPPAPPAGNLGTPRETRDTTMPTPPRRPAAPGPALGLWALHDLHLRHYLDYAALLLSPADAPLAVRAAFEELGGHWLDALATASPAACAWQAVRRRVCALAGPRPLGPVAHLTAAQQDVLLLHLVLDLSAAEIAALTGTEPAAVHVQLRSLAAARR</sequence>
<evidence type="ECO:0000259" key="6">
    <source>
        <dbReference type="Pfam" id="PF08281"/>
    </source>
</evidence>
<feature type="domain" description="RNA polymerase sigma factor 70 region 4 type 2" evidence="6">
    <location>
        <begin position="170"/>
        <end position="208"/>
    </location>
</feature>
<keyword evidence="3" id="KW-0731">Sigma factor</keyword>
<feature type="region of interest" description="Disordered" evidence="5">
    <location>
        <begin position="1"/>
        <end position="90"/>
    </location>
</feature>
<evidence type="ECO:0000256" key="4">
    <source>
        <dbReference type="ARBA" id="ARBA00023163"/>
    </source>
</evidence>
<dbReference type="Gene3D" id="1.10.10.10">
    <property type="entry name" value="Winged helix-like DNA-binding domain superfamily/Winged helix DNA-binding domain"/>
    <property type="match status" value="1"/>
</dbReference>
<proteinExistence type="inferred from homology"/>